<organism evidence="3 4">
    <name type="scientific">Solibacillus merdavium</name>
    <dbReference type="NCBI Taxonomy" id="2762218"/>
    <lineage>
        <taxon>Bacteria</taxon>
        <taxon>Bacillati</taxon>
        <taxon>Bacillota</taxon>
        <taxon>Bacilli</taxon>
        <taxon>Bacillales</taxon>
        <taxon>Caryophanaceae</taxon>
        <taxon>Solibacillus</taxon>
    </lineage>
</organism>
<keyword evidence="2" id="KW-1133">Transmembrane helix</keyword>
<gene>
    <name evidence="3" type="ORF">H9632_09895</name>
</gene>
<evidence type="ECO:0000313" key="4">
    <source>
        <dbReference type="Proteomes" id="UP000600565"/>
    </source>
</evidence>
<keyword evidence="4" id="KW-1185">Reference proteome</keyword>
<keyword evidence="2" id="KW-0472">Membrane</keyword>
<keyword evidence="2" id="KW-0812">Transmembrane</keyword>
<keyword evidence="1" id="KW-0175">Coiled coil</keyword>
<evidence type="ECO:0000256" key="2">
    <source>
        <dbReference type="SAM" id="Phobius"/>
    </source>
</evidence>
<evidence type="ECO:0000313" key="3">
    <source>
        <dbReference type="EMBL" id="MBD8033381.1"/>
    </source>
</evidence>
<dbReference type="EMBL" id="JACSPW010000008">
    <property type="protein sequence ID" value="MBD8033381.1"/>
    <property type="molecule type" value="Genomic_DNA"/>
</dbReference>
<accession>A0ABR8XN63</accession>
<evidence type="ECO:0008006" key="5">
    <source>
        <dbReference type="Google" id="ProtNLM"/>
    </source>
</evidence>
<evidence type="ECO:0000256" key="1">
    <source>
        <dbReference type="SAM" id="Coils"/>
    </source>
</evidence>
<dbReference type="Proteomes" id="UP000600565">
    <property type="component" value="Unassembled WGS sequence"/>
</dbReference>
<sequence length="88" mass="10037">MTNSTSSGATALNIGDVLATIIMLGFMAIPIILVVFFYKTYKKNMTRAEERFSDEKQEILNLQKQIDELNERVGKIEHGDTIDTNQRR</sequence>
<protein>
    <recommendedName>
        <fullName evidence="5">Holin</fullName>
    </recommendedName>
</protein>
<name>A0ABR8XN63_9BACL</name>
<proteinExistence type="predicted"/>
<feature type="transmembrane region" description="Helical" evidence="2">
    <location>
        <begin position="17"/>
        <end position="38"/>
    </location>
</feature>
<feature type="coiled-coil region" evidence="1">
    <location>
        <begin position="38"/>
        <end position="79"/>
    </location>
</feature>
<reference evidence="3 4" key="1">
    <citation type="submission" date="2020-08" db="EMBL/GenBank/DDBJ databases">
        <title>A Genomic Blueprint of the Chicken Gut Microbiome.</title>
        <authorList>
            <person name="Gilroy R."/>
            <person name="Ravi A."/>
            <person name="Getino M."/>
            <person name="Pursley I."/>
            <person name="Horton D.L."/>
            <person name="Alikhan N.-F."/>
            <person name="Baker D."/>
            <person name="Gharbi K."/>
            <person name="Hall N."/>
            <person name="Watson M."/>
            <person name="Adriaenssens E.M."/>
            <person name="Foster-Nyarko E."/>
            <person name="Jarju S."/>
            <person name="Secka A."/>
            <person name="Antonio M."/>
            <person name="Oren A."/>
            <person name="Chaudhuri R."/>
            <person name="La Ragione R.M."/>
            <person name="Hildebrand F."/>
            <person name="Pallen M.J."/>
        </authorList>
    </citation>
    <scope>NUCLEOTIDE SEQUENCE [LARGE SCALE GENOMIC DNA]</scope>
    <source>
        <strain evidence="3 4">Sa1YVA6</strain>
    </source>
</reference>
<comment type="caution">
    <text evidence="3">The sequence shown here is derived from an EMBL/GenBank/DDBJ whole genome shotgun (WGS) entry which is preliminary data.</text>
</comment>
<dbReference type="RefSeq" id="WP_191703941.1">
    <property type="nucleotide sequence ID" value="NZ_JACSPW010000008.1"/>
</dbReference>